<evidence type="ECO:0000313" key="1">
    <source>
        <dbReference type="EMBL" id="QFS50088.1"/>
    </source>
</evidence>
<dbReference type="KEGG" id="nsh:GXM_07582"/>
<dbReference type="Proteomes" id="UP000326678">
    <property type="component" value="Chromosome Gxm2"/>
</dbReference>
<gene>
    <name evidence="1" type="ORF">GXM_07582</name>
</gene>
<dbReference type="RefSeq" id="WP_152591223.1">
    <property type="nucleotide sequence ID" value="NZ_CP045227.1"/>
</dbReference>
<evidence type="ECO:0000313" key="2">
    <source>
        <dbReference type="Proteomes" id="UP000326678"/>
    </source>
</evidence>
<sequence>MSHINNQTQDLYSIELVQDLDHEAAASVSGGALYLSDYYNGKGEKREYKGDSYSLGSFNNKASWYENTGDKDWYVYADKYFKGEPYVLKAYTKGNFYGYANNNWESAKPKSEYYSY</sequence>
<accession>A0A5P8WBC7</accession>
<protein>
    <submittedName>
        <fullName evidence="1">Uncharacterized protein</fullName>
    </submittedName>
</protein>
<name>A0A5P8WBC7_9NOSO</name>
<dbReference type="EMBL" id="CP045227">
    <property type="protein sequence ID" value="QFS50088.1"/>
    <property type="molecule type" value="Genomic_DNA"/>
</dbReference>
<dbReference type="Gene3D" id="2.60.20.10">
    <property type="entry name" value="Crystallins"/>
    <property type="match status" value="1"/>
</dbReference>
<dbReference type="AlphaFoldDB" id="A0A5P8WBC7"/>
<proteinExistence type="predicted"/>
<keyword evidence="2" id="KW-1185">Reference proteome</keyword>
<organism evidence="1 2">
    <name type="scientific">Nostoc sphaeroides CCNUC1</name>
    <dbReference type="NCBI Taxonomy" id="2653204"/>
    <lineage>
        <taxon>Bacteria</taxon>
        <taxon>Bacillati</taxon>
        <taxon>Cyanobacteriota</taxon>
        <taxon>Cyanophyceae</taxon>
        <taxon>Nostocales</taxon>
        <taxon>Nostocaceae</taxon>
        <taxon>Nostoc</taxon>
    </lineage>
</organism>
<reference evidence="1 2" key="1">
    <citation type="submission" date="2019-10" db="EMBL/GenBank/DDBJ databases">
        <title>Genomic and transcriptomic insights into the perfect genentic adaptation of a filamentous nitrogen-fixing cyanobacterium to rice fields.</title>
        <authorList>
            <person name="Chen Z."/>
        </authorList>
    </citation>
    <scope>NUCLEOTIDE SEQUENCE [LARGE SCALE GENOMIC DNA]</scope>
    <source>
        <strain evidence="1">CCNUC1</strain>
    </source>
</reference>